<reference evidence="6" key="1">
    <citation type="submission" date="2016-11" db="EMBL/GenBank/DDBJ databases">
        <authorList>
            <person name="Varghese N."/>
            <person name="Submissions S."/>
        </authorList>
    </citation>
    <scope>NUCLEOTIDE SEQUENCE [LARGE SCALE GENOMIC DNA]</scope>
    <source>
        <strain evidence="6">DSM 2635</strain>
    </source>
</reference>
<dbReference type="GO" id="GO:0046872">
    <property type="term" value="F:metal ion binding"/>
    <property type="evidence" value="ECO:0007669"/>
    <property type="project" value="UniProtKB-KW"/>
</dbReference>
<feature type="domain" description="Hemerythrin-like" evidence="4">
    <location>
        <begin position="12"/>
        <end position="126"/>
    </location>
</feature>
<dbReference type="InterPro" id="IPR035938">
    <property type="entry name" value="Hemerythrin-like_sf"/>
</dbReference>
<dbReference type="Gene3D" id="1.20.120.50">
    <property type="entry name" value="Hemerythrin-like"/>
    <property type="match status" value="1"/>
</dbReference>
<keyword evidence="2" id="KW-0479">Metal-binding</keyword>
<dbReference type="RefSeq" id="WP_073124182.1">
    <property type="nucleotide sequence ID" value="NZ_BAABCH010000006.1"/>
</dbReference>
<dbReference type="STRING" id="1121321.SAMN04488530_10470"/>
<evidence type="ECO:0000313" key="6">
    <source>
        <dbReference type="Proteomes" id="UP000243255"/>
    </source>
</evidence>
<organism evidence="5 6">
    <name type="scientific">Asaccharospora irregularis DSM 2635</name>
    <dbReference type="NCBI Taxonomy" id="1121321"/>
    <lineage>
        <taxon>Bacteria</taxon>
        <taxon>Bacillati</taxon>
        <taxon>Bacillota</taxon>
        <taxon>Clostridia</taxon>
        <taxon>Peptostreptococcales</taxon>
        <taxon>Peptostreptococcaceae</taxon>
        <taxon>Asaccharospora</taxon>
    </lineage>
</organism>
<proteinExistence type="inferred from homology"/>
<evidence type="ECO:0000256" key="3">
    <source>
        <dbReference type="ARBA" id="ARBA00023004"/>
    </source>
</evidence>
<keyword evidence="6" id="KW-1185">Reference proteome</keyword>
<gene>
    <name evidence="5" type="ORF">SAMN04488530_10470</name>
</gene>
<dbReference type="OrthoDB" id="9797092at2"/>
<evidence type="ECO:0000256" key="1">
    <source>
        <dbReference type="ARBA" id="ARBA00010587"/>
    </source>
</evidence>
<dbReference type="EMBL" id="FQWX01000004">
    <property type="protein sequence ID" value="SHG62259.1"/>
    <property type="molecule type" value="Genomic_DNA"/>
</dbReference>
<evidence type="ECO:0000313" key="5">
    <source>
        <dbReference type="EMBL" id="SHG62259.1"/>
    </source>
</evidence>
<dbReference type="InterPro" id="IPR012312">
    <property type="entry name" value="Hemerythrin-like"/>
</dbReference>
<dbReference type="Pfam" id="PF01814">
    <property type="entry name" value="Hemerythrin"/>
    <property type="match status" value="1"/>
</dbReference>
<dbReference type="AlphaFoldDB" id="A0A1M5LC13"/>
<dbReference type="PANTHER" id="PTHR37164">
    <property type="entry name" value="BACTERIOHEMERYTHRIN"/>
    <property type="match status" value="1"/>
</dbReference>
<dbReference type="CDD" id="cd12107">
    <property type="entry name" value="Hemerythrin"/>
    <property type="match status" value="1"/>
</dbReference>
<dbReference type="NCBIfam" id="NF033749">
    <property type="entry name" value="bact_hemeryth"/>
    <property type="match status" value="1"/>
</dbReference>
<dbReference type="Proteomes" id="UP000243255">
    <property type="component" value="Unassembled WGS sequence"/>
</dbReference>
<protein>
    <submittedName>
        <fullName evidence="5">Hemerythrin</fullName>
    </submittedName>
</protein>
<dbReference type="NCBIfam" id="TIGR02481">
    <property type="entry name" value="hemeryth_dom"/>
    <property type="match status" value="1"/>
</dbReference>
<dbReference type="PANTHER" id="PTHR37164:SF1">
    <property type="entry name" value="BACTERIOHEMERYTHRIN"/>
    <property type="match status" value="1"/>
</dbReference>
<accession>A0A1M5LC13</accession>
<dbReference type="InterPro" id="IPR012827">
    <property type="entry name" value="Hemerythrin_metal-bd"/>
</dbReference>
<dbReference type="InterPro" id="IPR050669">
    <property type="entry name" value="Hemerythrin"/>
</dbReference>
<evidence type="ECO:0000256" key="2">
    <source>
        <dbReference type="ARBA" id="ARBA00022723"/>
    </source>
</evidence>
<evidence type="ECO:0000259" key="4">
    <source>
        <dbReference type="Pfam" id="PF01814"/>
    </source>
</evidence>
<dbReference type="SUPFAM" id="SSF47188">
    <property type="entry name" value="Hemerythrin-like"/>
    <property type="match status" value="1"/>
</dbReference>
<keyword evidence="3" id="KW-0408">Iron</keyword>
<sequence>MAYKWSDDLLTGNKQIDTEHKELLNAINNLLDACSVGKGRTEVESTVKFLTSYTKTHFSHEEALQRKYNYPDYNNHKKEHTQFIETIEDIQRKLLSNGPSVILVGEVNSKVASWVIRHIKKEDVKVAKHIRENSK</sequence>
<name>A0A1M5LC13_9FIRM</name>
<comment type="similarity">
    <text evidence="1">Belongs to the hemerythrin family.</text>
</comment>